<dbReference type="EMBL" id="KB206860">
    <property type="protein sequence ID" value="ELP87307.1"/>
    <property type="molecule type" value="Genomic_DNA"/>
</dbReference>
<proteinExistence type="predicted"/>
<protein>
    <submittedName>
        <fullName evidence="2">Uncharacterized protein</fullName>
    </submittedName>
</protein>
<gene>
    <name evidence="2" type="ORF">EIN_095640</name>
</gene>
<dbReference type="Proteomes" id="UP000014680">
    <property type="component" value="Unassembled WGS sequence"/>
</dbReference>
<evidence type="ECO:0000313" key="3">
    <source>
        <dbReference type="Proteomes" id="UP000014680"/>
    </source>
</evidence>
<dbReference type="AlphaFoldDB" id="A0A0A1U096"/>
<dbReference type="GeneID" id="14886414"/>
<evidence type="ECO:0000313" key="2">
    <source>
        <dbReference type="EMBL" id="ELP87307.1"/>
    </source>
</evidence>
<keyword evidence="1" id="KW-0175">Coiled coil</keyword>
<sequence length="131" mass="15277">MQNTIQFYTSPAYPQSLPCYFQAPTLAMPNRLETPFVNHSFSQSQFMFAEQQLPQQVVATPSVPMEEEDPFENDAVFDLDEDLEEDYDDTNSYDESERLADQLLQTVDNIRQQKDQTNQMLRQIVQMNSTH</sequence>
<accession>A0A0A1U096</accession>
<organism evidence="2 3">
    <name type="scientific">Entamoeba invadens IP1</name>
    <dbReference type="NCBI Taxonomy" id="370355"/>
    <lineage>
        <taxon>Eukaryota</taxon>
        <taxon>Amoebozoa</taxon>
        <taxon>Evosea</taxon>
        <taxon>Archamoebae</taxon>
        <taxon>Mastigamoebida</taxon>
        <taxon>Entamoebidae</taxon>
        <taxon>Entamoeba</taxon>
    </lineage>
</organism>
<evidence type="ECO:0000256" key="1">
    <source>
        <dbReference type="SAM" id="Coils"/>
    </source>
</evidence>
<reference evidence="2 3" key="1">
    <citation type="submission" date="2012-10" db="EMBL/GenBank/DDBJ databases">
        <authorList>
            <person name="Zafar N."/>
            <person name="Inman J."/>
            <person name="Hall N."/>
            <person name="Lorenzi H."/>
            <person name="Caler E."/>
        </authorList>
    </citation>
    <scope>NUCLEOTIDE SEQUENCE [LARGE SCALE GENOMIC DNA]</scope>
    <source>
        <strain evidence="2 3">IP1</strain>
    </source>
</reference>
<keyword evidence="3" id="KW-1185">Reference proteome</keyword>
<name>A0A0A1U096_ENTIV</name>
<dbReference type="KEGG" id="eiv:EIN_095640"/>
<feature type="coiled-coil region" evidence="1">
    <location>
        <begin position="93"/>
        <end position="120"/>
    </location>
</feature>
<dbReference type="RefSeq" id="XP_004254078.1">
    <property type="nucleotide sequence ID" value="XM_004254030.1"/>
</dbReference>
<dbReference type="VEuPathDB" id="AmoebaDB:EIN_095640"/>